<reference evidence="2 3" key="1">
    <citation type="journal article" date="2018" name="Biotechnol. Biofuels">
        <title>Integrative visual omics of the white-rot fungus Polyporus brumalis exposes the biotechnological potential of its oxidative enzymes for delignifying raw plant biomass.</title>
        <authorList>
            <person name="Miyauchi S."/>
            <person name="Rancon A."/>
            <person name="Drula E."/>
            <person name="Hage H."/>
            <person name="Chaduli D."/>
            <person name="Favel A."/>
            <person name="Grisel S."/>
            <person name="Henrissat B."/>
            <person name="Herpoel-Gimbert I."/>
            <person name="Ruiz-Duenas F.J."/>
            <person name="Chevret D."/>
            <person name="Hainaut M."/>
            <person name="Lin J."/>
            <person name="Wang M."/>
            <person name="Pangilinan J."/>
            <person name="Lipzen A."/>
            <person name="Lesage-Meessen L."/>
            <person name="Navarro D."/>
            <person name="Riley R."/>
            <person name="Grigoriev I.V."/>
            <person name="Zhou S."/>
            <person name="Raouche S."/>
            <person name="Rosso M.N."/>
        </authorList>
    </citation>
    <scope>NUCLEOTIDE SEQUENCE [LARGE SCALE GENOMIC DNA]</scope>
    <source>
        <strain evidence="2 3">BRFM 1820</strain>
    </source>
</reference>
<evidence type="ECO:0000256" key="1">
    <source>
        <dbReference type="SAM" id="MobiDB-lite"/>
    </source>
</evidence>
<keyword evidence="3" id="KW-1185">Reference proteome</keyword>
<sequence length="216" mass="23310">MLSSGSPVPPGRRMHLMKRRKLAHPPPPAAKQDSWLLPACATANHLKTATVCASCHRAFFGLKQGQLVQCARCHAATCVICSRTCDGCLPCLPPTMTSTPDASKPDAFARLPMPLAFSRRPALALHTNTALGAAPPPMAGRRRKMRDRDDAEDDDEGRGHTGDGEGELGKEKKEEGVLPGCERTVCRNCAFEIPDRELTTCYDCAARLMGQATPHP</sequence>
<dbReference type="EMBL" id="KZ857447">
    <property type="protein sequence ID" value="RDX44638.1"/>
    <property type="molecule type" value="Genomic_DNA"/>
</dbReference>
<dbReference type="OrthoDB" id="3240925at2759"/>
<dbReference type="Proteomes" id="UP000256964">
    <property type="component" value="Unassembled WGS sequence"/>
</dbReference>
<name>A0A371CWH1_9APHY</name>
<accession>A0A371CWH1</accession>
<organism evidence="2 3">
    <name type="scientific">Lentinus brumalis</name>
    <dbReference type="NCBI Taxonomy" id="2498619"/>
    <lineage>
        <taxon>Eukaryota</taxon>
        <taxon>Fungi</taxon>
        <taxon>Dikarya</taxon>
        <taxon>Basidiomycota</taxon>
        <taxon>Agaricomycotina</taxon>
        <taxon>Agaricomycetes</taxon>
        <taxon>Polyporales</taxon>
        <taxon>Polyporaceae</taxon>
        <taxon>Lentinus</taxon>
    </lineage>
</organism>
<dbReference type="AlphaFoldDB" id="A0A371CWH1"/>
<dbReference type="STRING" id="139420.A0A371CWH1"/>
<evidence type="ECO:0000313" key="3">
    <source>
        <dbReference type="Proteomes" id="UP000256964"/>
    </source>
</evidence>
<dbReference type="InterPro" id="IPR036280">
    <property type="entry name" value="Multihaem_cyt_sf"/>
</dbReference>
<proteinExistence type="predicted"/>
<feature type="compositionally biased region" description="Basic and acidic residues" evidence="1">
    <location>
        <begin position="157"/>
        <end position="174"/>
    </location>
</feature>
<gene>
    <name evidence="2" type="ORF">OH76DRAFT_1408870</name>
</gene>
<evidence type="ECO:0000313" key="2">
    <source>
        <dbReference type="EMBL" id="RDX44638.1"/>
    </source>
</evidence>
<feature type="region of interest" description="Disordered" evidence="1">
    <location>
        <begin position="128"/>
        <end position="174"/>
    </location>
</feature>
<dbReference type="SUPFAM" id="SSF48695">
    <property type="entry name" value="Multiheme cytochromes"/>
    <property type="match status" value="1"/>
</dbReference>
<protein>
    <submittedName>
        <fullName evidence="2">Uncharacterized protein</fullName>
    </submittedName>
</protein>